<dbReference type="PANTHER" id="PTHR22916:SF3">
    <property type="entry name" value="UDP-GLCNAC:BETAGAL BETA-1,3-N-ACETYLGLUCOSAMINYLTRANSFERASE-LIKE PROTEIN 1"/>
    <property type="match status" value="1"/>
</dbReference>
<dbReference type="GO" id="GO:0016758">
    <property type="term" value="F:hexosyltransferase activity"/>
    <property type="evidence" value="ECO:0007669"/>
    <property type="project" value="UniProtKB-ARBA"/>
</dbReference>
<gene>
    <name evidence="2" type="ORF">ESU54_11870</name>
</gene>
<accession>A0A5C6YXT9</accession>
<dbReference type="OrthoDB" id="597270at2"/>
<dbReference type="AlphaFoldDB" id="A0A5C6YXT9"/>
<name>A0A5C6YXT9_9FLAO</name>
<evidence type="ECO:0000313" key="3">
    <source>
        <dbReference type="Proteomes" id="UP000321497"/>
    </source>
</evidence>
<dbReference type="RefSeq" id="WP_111844999.1">
    <property type="nucleotide sequence ID" value="NZ_UEGI01000011.1"/>
</dbReference>
<sequence>MISLILPTYNSIEFLEERVETILNQSIDDWECVVIDGKSTDGTWEYLCNIASKDARFKMFQFSPKGVYNAWNIGVKKSKGNYIYFATSDDSMTPNCLEELHKGFSLAPSCSIAHCCLKIIGENSEKKEELDWRKFFAQKYFEDLTNKYHIRKAPLVGILYATHQTIIHSFTQVLIRREVFDKIGYFIEDKGPQADLEWGMRAGLSVDMVHIPLELATWRVHSNQLTLIDSSHQNNKVIVELMGLALKASKLEVLSNPLIELILLFSTWNLIKGESLLRKIFSWSYYKIQCRFLFNRKLLNAVKSRKKYHVYLMEKIIKKEKTNLIVEL</sequence>
<dbReference type="Proteomes" id="UP000321497">
    <property type="component" value="Unassembled WGS sequence"/>
</dbReference>
<dbReference type="EMBL" id="VORT01000008">
    <property type="protein sequence ID" value="TXD72504.1"/>
    <property type="molecule type" value="Genomic_DNA"/>
</dbReference>
<dbReference type="InterPro" id="IPR029044">
    <property type="entry name" value="Nucleotide-diphossugar_trans"/>
</dbReference>
<evidence type="ECO:0000259" key="1">
    <source>
        <dbReference type="Pfam" id="PF00535"/>
    </source>
</evidence>
<keyword evidence="3" id="KW-1185">Reference proteome</keyword>
<protein>
    <submittedName>
        <fullName evidence="2">Glycosyltransferase</fullName>
    </submittedName>
</protein>
<comment type="caution">
    <text evidence="2">The sequence shown here is derived from an EMBL/GenBank/DDBJ whole genome shotgun (WGS) entry which is preliminary data.</text>
</comment>
<keyword evidence="2" id="KW-0808">Transferase</keyword>
<dbReference type="Pfam" id="PF00535">
    <property type="entry name" value="Glycos_transf_2"/>
    <property type="match status" value="1"/>
</dbReference>
<reference evidence="2 3" key="1">
    <citation type="submission" date="2019-08" db="EMBL/GenBank/DDBJ databases">
        <title>Genome of Aequorivita antarctica SW49 (type strain).</title>
        <authorList>
            <person name="Bowman J.P."/>
        </authorList>
    </citation>
    <scope>NUCLEOTIDE SEQUENCE [LARGE SCALE GENOMIC DNA]</scope>
    <source>
        <strain evidence="2 3">SW49</strain>
    </source>
</reference>
<feature type="domain" description="Glycosyltransferase 2-like" evidence="1">
    <location>
        <begin position="3"/>
        <end position="180"/>
    </location>
</feature>
<dbReference type="PANTHER" id="PTHR22916">
    <property type="entry name" value="GLYCOSYLTRANSFERASE"/>
    <property type="match status" value="1"/>
</dbReference>
<dbReference type="SUPFAM" id="SSF53448">
    <property type="entry name" value="Nucleotide-diphospho-sugar transferases"/>
    <property type="match status" value="1"/>
</dbReference>
<dbReference type="Gene3D" id="3.90.550.10">
    <property type="entry name" value="Spore Coat Polysaccharide Biosynthesis Protein SpsA, Chain A"/>
    <property type="match status" value="1"/>
</dbReference>
<proteinExistence type="predicted"/>
<evidence type="ECO:0000313" key="2">
    <source>
        <dbReference type="EMBL" id="TXD72504.1"/>
    </source>
</evidence>
<organism evidence="2 3">
    <name type="scientific">Aequorivita antarctica</name>
    <dbReference type="NCBI Taxonomy" id="153266"/>
    <lineage>
        <taxon>Bacteria</taxon>
        <taxon>Pseudomonadati</taxon>
        <taxon>Bacteroidota</taxon>
        <taxon>Flavobacteriia</taxon>
        <taxon>Flavobacteriales</taxon>
        <taxon>Flavobacteriaceae</taxon>
        <taxon>Aequorivita</taxon>
    </lineage>
</organism>
<dbReference type="InterPro" id="IPR001173">
    <property type="entry name" value="Glyco_trans_2-like"/>
</dbReference>